<dbReference type="GO" id="GO:0003985">
    <property type="term" value="F:acetyl-CoA C-acetyltransferase activity"/>
    <property type="evidence" value="ECO:0007669"/>
    <property type="project" value="UniProtKB-EC"/>
</dbReference>
<keyword evidence="9" id="KW-1185">Reference proteome</keyword>
<keyword evidence="3 5" id="KW-0012">Acyltransferase</keyword>
<dbReference type="InterPro" id="IPR020617">
    <property type="entry name" value="Thiolase_C"/>
</dbReference>
<dbReference type="PROSITE" id="PS00099">
    <property type="entry name" value="THIOLASE_3"/>
    <property type="match status" value="1"/>
</dbReference>
<dbReference type="OrthoDB" id="9764638at2"/>
<evidence type="ECO:0000256" key="5">
    <source>
        <dbReference type="RuleBase" id="RU003557"/>
    </source>
</evidence>
<dbReference type="EC" id="2.3.1.9" evidence="8"/>
<dbReference type="InterPro" id="IPR020615">
    <property type="entry name" value="Thiolase_acyl_enz_int_AS"/>
</dbReference>
<keyword evidence="2 5" id="KW-0808">Transferase</keyword>
<feature type="active site" description="Acyl-thioester intermediate" evidence="4">
    <location>
        <position position="88"/>
    </location>
</feature>
<dbReference type="RefSeq" id="WP_038157834.1">
    <property type="nucleotide sequence ID" value="NZ_JMTB01000085.1"/>
</dbReference>
<dbReference type="PROSITE" id="PS00737">
    <property type="entry name" value="THIOLASE_2"/>
    <property type="match status" value="1"/>
</dbReference>
<dbReference type="AlphaFoldDB" id="A0A085A7J3"/>
<dbReference type="NCBIfam" id="TIGR01930">
    <property type="entry name" value="AcCoA-C-Actrans"/>
    <property type="match status" value="1"/>
</dbReference>
<gene>
    <name evidence="8" type="ORF">GTGU_02709</name>
</gene>
<dbReference type="EC" id="2.3.1.-" evidence="8"/>
<proteinExistence type="inferred from homology"/>
<sequence length="393" mass="41236">MKDVVIVGALRTPIGCFQGALSRHSAVELGSVVVKALVERTGIAPSTIDEVILGQVLTAGTGQNPARQSAIKGGLPNTVSAITINDVCGSGLKALHLATQAIQCGEADVVIAGGQENMSRAPHVLTDSRTGARLGNSQLIDSLVHDGLWDAFNDYHMGVTAENLAREYGISRELQDAWALSSQQKARQAIDSGRFRDEIVPVVITPERGAPRVVDTDEQPQTDASAEGLARLLPAFEQCGSVTAGNASSINDGAAAVLMMSESKAQELNLPVLARIRAFASVGVDPALMGIAPVHATRRCLERAGWHLNDVDLIEANEAFAAQAISVGRILEWDERRVNVNGGAIALGHPIGASGCRILVSLVHEMVKRDAHKGLATLCIGGGQGVALAVERE</sequence>
<evidence type="ECO:0000256" key="2">
    <source>
        <dbReference type="ARBA" id="ARBA00022679"/>
    </source>
</evidence>
<dbReference type="FunFam" id="3.40.47.10:FF:000010">
    <property type="entry name" value="Acetyl-CoA acetyltransferase (Thiolase)"/>
    <property type="match status" value="1"/>
</dbReference>
<dbReference type="Proteomes" id="UP000028630">
    <property type="component" value="Unassembled WGS sequence"/>
</dbReference>
<dbReference type="CDD" id="cd00751">
    <property type="entry name" value="thiolase"/>
    <property type="match status" value="1"/>
</dbReference>
<feature type="domain" description="Thiolase C-terminal" evidence="7">
    <location>
        <begin position="271"/>
        <end position="392"/>
    </location>
</feature>
<reference evidence="9" key="1">
    <citation type="submission" date="2014-05" db="EMBL/GenBank/DDBJ databases">
        <title>ATOL: Assembling a taxonomically balanced genome-scale reconstruction of the evolutionary history of the Enterobacteriaceae.</title>
        <authorList>
            <person name="Plunkett G. III"/>
            <person name="Neeno-Eckwall E.C."/>
            <person name="Glasner J.D."/>
            <person name="Perna N.T."/>
        </authorList>
    </citation>
    <scope>NUCLEOTIDE SEQUENCE [LARGE SCALE GENOMIC DNA]</scope>
    <source>
        <strain evidence="9">ATCC 49490</strain>
    </source>
</reference>
<dbReference type="Gene3D" id="3.40.47.10">
    <property type="match status" value="2"/>
</dbReference>
<dbReference type="PANTHER" id="PTHR18919:SF107">
    <property type="entry name" value="ACETYL-COA ACETYLTRANSFERASE, CYTOSOLIC"/>
    <property type="match status" value="1"/>
</dbReference>
<dbReference type="EMBL" id="JMTB01000085">
    <property type="protein sequence ID" value="KFC06188.1"/>
    <property type="molecule type" value="Genomic_DNA"/>
</dbReference>
<dbReference type="eggNOG" id="COG0183">
    <property type="taxonomic scope" value="Bacteria"/>
</dbReference>
<dbReference type="Pfam" id="PF00108">
    <property type="entry name" value="Thiolase_N"/>
    <property type="match status" value="1"/>
</dbReference>
<evidence type="ECO:0000259" key="7">
    <source>
        <dbReference type="Pfam" id="PF02803"/>
    </source>
</evidence>
<organism evidence="8 9">
    <name type="scientific">Trabulsiella guamensis ATCC 49490</name>
    <dbReference type="NCBI Taxonomy" id="1005994"/>
    <lineage>
        <taxon>Bacteria</taxon>
        <taxon>Pseudomonadati</taxon>
        <taxon>Pseudomonadota</taxon>
        <taxon>Gammaproteobacteria</taxon>
        <taxon>Enterobacterales</taxon>
        <taxon>Enterobacteriaceae</taxon>
        <taxon>Trabulsiella</taxon>
    </lineage>
</organism>
<dbReference type="PIRSF" id="PIRSF000429">
    <property type="entry name" value="Ac-CoA_Ac_transf"/>
    <property type="match status" value="1"/>
</dbReference>
<accession>A0A085A7J3</accession>
<evidence type="ECO:0000256" key="1">
    <source>
        <dbReference type="ARBA" id="ARBA00010982"/>
    </source>
</evidence>
<evidence type="ECO:0000256" key="3">
    <source>
        <dbReference type="ARBA" id="ARBA00023315"/>
    </source>
</evidence>
<protein>
    <submittedName>
        <fullName evidence="8">Acetyl-CoA acetyltransferase</fullName>
        <ecNumber evidence="8">2.3.1.-</ecNumber>
        <ecNumber evidence="8">2.3.1.9</ecNumber>
    </submittedName>
</protein>
<feature type="active site" description="Proton acceptor" evidence="4">
    <location>
        <position position="379"/>
    </location>
</feature>
<dbReference type="InterPro" id="IPR016039">
    <property type="entry name" value="Thiolase-like"/>
</dbReference>
<dbReference type="PROSITE" id="PS00098">
    <property type="entry name" value="THIOLASE_1"/>
    <property type="match status" value="1"/>
</dbReference>
<evidence type="ECO:0000313" key="9">
    <source>
        <dbReference type="Proteomes" id="UP000028630"/>
    </source>
</evidence>
<dbReference type="Pfam" id="PF02803">
    <property type="entry name" value="Thiolase_C"/>
    <property type="match status" value="1"/>
</dbReference>
<dbReference type="InterPro" id="IPR020613">
    <property type="entry name" value="Thiolase_CS"/>
</dbReference>
<feature type="active site" description="Proton acceptor" evidence="4">
    <location>
        <position position="349"/>
    </location>
</feature>
<comment type="similarity">
    <text evidence="1 5">Belongs to the thiolase-like superfamily. Thiolase family.</text>
</comment>
<dbReference type="InterPro" id="IPR020610">
    <property type="entry name" value="Thiolase_AS"/>
</dbReference>
<dbReference type="InterPro" id="IPR020616">
    <property type="entry name" value="Thiolase_N"/>
</dbReference>
<dbReference type="GO" id="GO:0044281">
    <property type="term" value="P:small molecule metabolic process"/>
    <property type="evidence" value="ECO:0007669"/>
    <property type="project" value="UniProtKB-ARBA"/>
</dbReference>
<comment type="caution">
    <text evidence="8">The sequence shown here is derived from an EMBL/GenBank/DDBJ whole genome shotgun (WGS) entry which is preliminary data.</text>
</comment>
<dbReference type="PANTHER" id="PTHR18919">
    <property type="entry name" value="ACETYL-COA C-ACYLTRANSFERASE"/>
    <property type="match status" value="1"/>
</dbReference>
<evidence type="ECO:0000259" key="6">
    <source>
        <dbReference type="Pfam" id="PF00108"/>
    </source>
</evidence>
<dbReference type="InterPro" id="IPR002155">
    <property type="entry name" value="Thiolase"/>
</dbReference>
<evidence type="ECO:0000256" key="4">
    <source>
        <dbReference type="PIRSR" id="PIRSR000429-1"/>
    </source>
</evidence>
<dbReference type="SUPFAM" id="SSF53901">
    <property type="entry name" value="Thiolase-like"/>
    <property type="match status" value="2"/>
</dbReference>
<evidence type="ECO:0000313" key="8">
    <source>
        <dbReference type="EMBL" id="KFC06188.1"/>
    </source>
</evidence>
<name>A0A085A7J3_9ENTR</name>
<feature type="domain" description="Thiolase N-terminal" evidence="6">
    <location>
        <begin position="4"/>
        <end position="263"/>
    </location>
</feature>